<dbReference type="KEGG" id="aht:ANTHELSMS3_03871"/>
<evidence type="ECO:0000313" key="1">
    <source>
        <dbReference type="EMBL" id="ASP22490.1"/>
    </source>
</evidence>
<protein>
    <submittedName>
        <fullName evidence="1">Uncharacterized protein</fullName>
    </submittedName>
</protein>
<sequence>MSETMIDLPGVVILPILTGFGRRTYAAIFSFIAGVKPPMPMLVARFCKSRAIL</sequence>
<name>A0A222E8S4_9RHOB</name>
<reference evidence="1 2" key="1">
    <citation type="submission" date="2017-07" db="EMBL/GenBank/DDBJ databases">
        <title>Genome Sequence of Antarctobacter heliothermus Strain SMS3 Isolated from a culture of the Diatom Skeletonema marinoi.</title>
        <authorList>
            <person name="Topel M."/>
            <person name="Pinder M.I.M."/>
            <person name="Johansson O.N."/>
            <person name="Kourtchenko O."/>
            <person name="Godhe A."/>
            <person name="Clarke A.K."/>
        </authorList>
    </citation>
    <scope>NUCLEOTIDE SEQUENCE [LARGE SCALE GENOMIC DNA]</scope>
    <source>
        <strain evidence="1 2">SMS3</strain>
    </source>
</reference>
<proteinExistence type="predicted"/>
<evidence type="ECO:0000313" key="2">
    <source>
        <dbReference type="Proteomes" id="UP000203589"/>
    </source>
</evidence>
<keyword evidence="2" id="KW-1185">Reference proteome</keyword>
<gene>
    <name evidence="1" type="ORF">ANTHELSMS3_03871</name>
</gene>
<dbReference type="AlphaFoldDB" id="A0A222E8S4"/>
<accession>A0A222E8S4</accession>
<organism evidence="1 2">
    <name type="scientific">Antarctobacter heliothermus</name>
    <dbReference type="NCBI Taxonomy" id="74033"/>
    <lineage>
        <taxon>Bacteria</taxon>
        <taxon>Pseudomonadati</taxon>
        <taxon>Pseudomonadota</taxon>
        <taxon>Alphaproteobacteria</taxon>
        <taxon>Rhodobacterales</taxon>
        <taxon>Roseobacteraceae</taxon>
        <taxon>Antarctobacter</taxon>
    </lineage>
</organism>
<dbReference type="Proteomes" id="UP000203589">
    <property type="component" value="Chromosome"/>
</dbReference>
<dbReference type="EMBL" id="CP022540">
    <property type="protein sequence ID" value="ASP22490.1"/>
    <property type="molecule type" value="Genomic_DNA"/>
</dbReference>